<dbReference type="InterPro" id="IPR019796">
    <property type="entry name" value="G6P_DH_AS"/>
</dbReference>
<comment type="function">
    <text evidence="7">Catalyzes the oxidation of glucose 6-phosphate to 6-phosphogluconolactone.</text>
</comment>
<keyword evidence="4 7" id="KW-0521">NADP</keyword>
<evidence type="ECO:0000256" key="2">
    <source>
        <dbReference type="ARBA" id="ARBA00009975"/>
    </source>
</evidence>
<evidence type="ECO:0000256" key="7">
    <source>
        <dbReference type="HAMAP-Rule" id="MF_00966"/>
    </source>
</evidence>
<organism evidence="10 11">
    <name type="scientific">Methylorubrum suomiense</name>
    <dbReference type="NCBI Taxonomy" id="144191"/>
    <lineage>
        <taxon>Bacteria</taxon>
        <taxon>Pseudomonadati</taxon>
        <taxon>Pseudomonadota</taxon>
        <taxon>Alphaproteobacteria</taxon>
        <taxon>Hyphomicrobiales</taxon>
        <taxon>Methylobacteriaceae</taxon>
        <taxon>Methylorubrum</taxon>
    </lineage>
</organism>
<comment type="pathway">
    <text evidence="1 7">Carbohydrate degradation; pentose phosphate pathway; D-ribulose 5-phosphate from D-glucose 6-phosphate (oxidative stage): step 1/3.</text>
</comment>
<evidence type="ECO:0000313" key="10">
    <source>
        <dbReference type="EMBL" id="GJE78510.1"/>
    </source>
</evidence>
<accession>A0ABQ4V1P2</accession>
<dbReference type="InterPro" id="IPR001282">
    <property type="entry name" value="G6P_DH"/>
</dbReference>
<evidence type="ECO:0000259" key="9">
    <source>
        <dbReference type="Pfam" id="PF02781"/>
    </source>
</evidence>
<feature type="binding site" evidence="7">
    <location>
        <position position="235"/>
    </location>
    <ligand>
        <name>substrate</name>
    </ligand>
</feature>
<dbReference type="InterPro" id="IPR022675">
    <property type="entry name" value="G6P_DH_C"/>
</dbReference>
<dbReference type="Gene3D" id="3.40.50.720">
    <property type="entry name" value="NAD(P)-binding Rossmann-like Domain"/>
    <property type="match status" value="1"/>
</dbReference>
<dbReference type="InterPro" id="IPR022674">
    <property type="entry name" value="G6P_DH_NAD-bd"/>
</dbReference>
<proteinExistence type="inferred from homology"/>
<dbReference type="Pfam" id="PF02781">
    <property type="entry name" value="G6PD_C"/>
    <property type="match status" value="1"/>
</dbReference>
<dbReference type="PIRSF" id="PIRSF000110">
    <property type="entry name" value="G6PD"/>
    <property type="match status" value="1"/>
</dbReference>
<comment type="catalytic activity">
    <reaction evidence="7">
        <text>D-glucose 6-phosphate + NADP(+) = 6-phospho-D-glucono-1,5-lactone + NADPH + H(+)</text>
        <dbReference type="Rhea" id="RHEA:15841"/>
        <dbReference type="ChEBI" id="CHEBI:15378"/>
        <dbReference type="ChEBI" id="CHEBI:57783"/>
        <dbReference type="ChEBI" id="CHEBI:57955"/>
        <dbReference type="ChEBI" id="CHEBI:58349"/>
        <dbReference type="ChEBI" id="CHEBI:61548"/>
        <dbReference type="EC" id="1.1.1.49"/>
    </reaction>
</comment>
<dbReference type="Pfam" id="PF00479">
    <property type="entry name" value="G6PD_N"/>
    <property type="match status" value="1"/>
</dbReference>
<keyword evidence="11" id="KW-1185">Reference proteome</keyword>
<evidence type="ECO:0000256" key="1">
    <source>
        <dbReference type="ARBA" id="ARBA00004937"/>
    </source>
</evidence>
<feature type="binding site" evidence="7">
    <location>
        <position position="254"/>
    </location>
    <ligand>
        <name>substrate</name>
    </ligand>
</feature>
<feature type="domain" description="Glucose-6-phosphate dehydrogenase C-terminal" evidence="9">
    <location>
        <begin position="208"/>
        <end position="499"/>
    </location>
</feature>
<dbReference type="SUPFAM" id="SSF55347">
    <property type="entry name" value="Glyceraldehyde-3-phosphate dehydrogenase-like, C-terminal domain"/>
    <property type="match status" value="1"/>
</dbReference>
<dbReference type="InterPro" id="IPR036291">
    <property type="entry name" value="NAD(P)-bd_dom_sf"/>
</dbReference>
<feature type="binding site" evidence="7">
    <location>
        <position position="201"/>
    </location>
    <ligand>
        <name>substrate</name>
    </ligand>
</feature>
<name>A0ABQ4V1P2_9HYPH</name>
<comment type="similarity">
    <text evidence="2 7">Belongs to the glucose-6-phosphate dehydrogenase family.</text>
</comment>
<keyword evidence="6 7" id="KW-0119">Carbohydrate metabolism</keyword>
<sequence length="502" mass="55947">MADARDEKPDRTTVSPPAPPCTLVVFGAAGDLTKRLLMPALYNLAGGGLLDRNFSVLGVDHNPLTDEGWRKDLSDTMESFTRDPSAEFHPDKIDPENWGFVRDRLHVMQGDFTDDATYQALSSRLHGNVMFYLAVAARFFGPVVEGLGKAGLLKQEEGAFRRVIIEKPFGSDLESAKALNRTILAQGDESQFYRIDHFLGKETVQSIMAIRFANGMLEPVWRREYVSHVEITAAETIGVEERGSFYEPTGALRDMVPNHLFQLLSMVAMEPPNSFDAEAVRGEKAKLVEAVRPIQPEDAVRGQYAAGRIDGRDVQAYRDEPDVAKNSRTETYVALKLQIENWRWAGVPFYLRTGKRMAKHHTEIAVHFRPPPFRLFRDTAVTDLAPNVMRLRISPDPGAVTTLNVKRPGPQMHIASVDTGFRYGDFFASSPTVGYETLLYDCMMGDATLFQRADNIEAGWAAVEPLLKAWKDAPVVFYEAGSAGPKEADALLARDGHEWLTL</sequence>
<dbReference type="Gene3D" id="3.30.360.10">
    <property type="entry name" value="Dihydrodipicolinate Reductase, domain 2"/>
    <property type="match status" value="1"/>
</dbReference>
<dbReference type="PANTHER" id="PTHR23429">
    <property type="entry name" value="GLUCOSE-6-PHOSPHATE 1-DEHYDROGENASE G6PD"/>
    <property type="match status" value="1"/>
</dbReference>
<comment type="caution">
    <text evidence="10">The sequence shown here is derived from an EMBL/GenBank/DDBJ whole genome shotgun (WGS) entry which is preliminary data.</text>
</comment>
<feature type="binding site" evidence="7">
    <location>
        <position position="197"/>
    </location>
    <ligand>
        <name>substrate</name>
    </ligand>
</feature>
<keyword evidence="5 7" id="KW-0560">Oxidoreductase</keyword>
<dbReference type="PANTHER" id="PTHR23429:SF0">
    <property type="entry name" value="GLUCOSE-6-PHOSPHATE 1-DEHYDROGENASE"/>
    <property type="match status" value="1"/>
</dbReference>
<comment type="caution">
    <text evidence="7">Lacks conserved residue(s) required for the propagation of feature annotation.</text>
</comment>
<gene>
    <name evidence="10" type="primary">zwf_2</name>
    <name evidence="7" type="synonym">zwf</name>
    <name evidence="10" type="ORF">BGCPKDLD_5127</name>
</gene>
<dbReference type="EMBL" id="BPRE01000026">
    <property type="protein sequence ID" value="GJE78510.1"/>
    <property type="molecule type" value="Genomic_DNA"/>
</dbReference>
<reference evidence="10" key="2">
    <citation type="submission" date="2021-08" db="EMBL/GenBank/DDBJ databases">
        <authorList>
            <person name="Tani A."/>
            <person name="Ola A."/>
            <person name="Ogura Y."/>
            <person name="Katsura K."/>
            <person name="Hayashi T."/>
        </authorList>
    </citation>
    <scope>NUCLEOTIDE SEQUENCE</scope>
    <source>
        <strain evidence="10">DSM 14458</strain>
    </source>
</reference>
<dbReference type="HAMAP" id="MF_00966">
    <property type="entry name" value="G6PD"/>
    <property type="match status" value="1"/>
</dbReference>
<feature type="domain" description="Glucose-6-phosphate dehydrogenase NAD-binding" evidence="8">
    <location>
        <begin position="24"/>
        <end position="205"/>
    </location>
</feature>
<evidence type="ECO:0000256" key="6">
    <source>
        <dbReference type="ARBA" id="ARBA00023277"/>
    </source>
</evidence>
<protein>
    <recommendedName>
        <fullName evidence="7">Glucose-6-phosphate 1-dehydrogenase</fullName>
        <shortName evidence="7">G6PD</shortName>
        <ecNumber evidence="7">1.1.1.49</ecNumber>
    </recommendedName>
</protein>
<feature type="binding site" evidence="7">
    <location>
        <position position="167"/>
    </location>
    <ligand>
        <name>NADP(+)</name>
        <dbReference type="ChEBI" id="CHEBI:58349"/>
    </ligand>
</feature>
<evidence type="ECO:0000256" key="5">
    <source>
        <dbReference type="ARBA" id="ARBA00023002"/>
    </source>
</evidence>
<dbReference type="RefSeq" id="WP_238308852.1">
    <property type="nucleotide sequence ID" value="NZ_BPRE01000026.1"/>
</dbReference>
<evidence type="ECO:0000256" key="4">
    <source>
        <dbReference type="ARBA" id="ARBA00022857"/>
    </source>
</evidence>
<feature type="active site" description="Proton acceptor" evidence="7">
    <location>
        <position position="259"/>
    </location>
</feature>
<evidence type="ECO:0000256" key="3">
    <source>
        <dbReference type="ARBA" id="ARBA00022526"/>
    </source>
</evidence>
<dbReference type="PROSITE" id="PS00069">
    <property type="entry name" value="G6P_DEHYDROGENASE"/>
    <property type="match status" value="1"/>
</dbReference>
<feature type="binding site" evidence="7">
    <location>
        <position position="355"/>
    </location>
    <ligand>
        <name>substrate</name>
    </ligand>
</feature>
<dbReference type="EC" id="1.1.1.49" evidence="7"/>
<dbReference type="Proteomes" id="UP001055093">
    <property type="component" value="Unassembled WGS sequence"/>
</dbReference>
<reference evidence="10" key="1">
    <citation type="journal article" date="2021" name="Front. Microbiol.">
        <title>Comprehensive Comparative Genomics and Phenotyping of Methylobacterium Species.</title>
        <authorList>
            <person name="Alessa O."/>
            <person name="Ogura Y."/>
            <person name="Fujitani Y."/>
            <person name="Takami H."/>
            <person name="Hayashi T."/>
            <person name="Sahin N."/>
            <person name="Tani A."/>
        </authorList>
    </citation>
    <scope>NUCLEOTIDE SEQUENCE</scope>
    <source>
        <strain evidence="10">DSM 14458</strain>
    </source>
</reference>
<feature type="binding site" evidence="7">
    <location>
        <begin position="111"/>
        <end position="112"/>
    </location>
    <ligand>
        <name>NADP(+)</name>
        <dbReference type="ChEBI" id="CHEBI:58349"/>
    </ligand>
</feature>
<dbReference type="SUPFAM" id="SSF51735">
    <property type="entry name" value="NAD(P)-binding Rossmann-fold domains"/>
    <property type="match status" value="1"/>
</dbReference>
<dbReference type="NCBIfam" id="TIGR00871">
    <property type="entry name" value="zwf"/>
    <property type="match status" value="1"/>
</dbReference>
<keyword evidence="3 7" id="KW-0313">Glucose metabolism</keyword>
<evidence type="ECO:0000259" key="8">
    <source>
        <dbReference type="Pfam" id="PF00479"/>
    </source>
</evidence>
<dbReference type="PRINTS" id="PR00079">
    <property type="entry name" value="G6PDHDRGNASE"/>
</dbReference>
<evidence type="ECO:0000313" key="11">
    <source>
        <dbReference type="Proteomes" id="UP001055093"/>
    </source>
</evidence>